<dbReference type="EMBL" id="LFIW01000094">
    <property type="protein sequence ID" value="KZL88076.1"/>
    <property type="molecule type" value="Genomic_DNA"/>
</dbReference>
<proteinExistence type="predicted"/>
<organism evidence="1 2">
    <name type="scientific">Colletotrichum incanum</name>
    <name type="common">Soybean anthracnose fungus</name>
    <dbReference type="NCBI Taxonomy" id="1573173"/>
    <lineage>
        <taxon>Eukaryota</taxon>
        <taxon>Fungi</taxon>
        <taxon>Dikarya</taxon>
        <taxon>Ascomycota</taxon>
        <taxon>Pezizomycotina</taxon>
        <taxon>Sordariomycetes</taxon>
        <taxon>Hypocreomycetidae</taxon>
        <taxon>Glomerellales</taxon>
        <taxon>Glomerellaceae</taxon>
        <taxon>Colletotrichum</taxon>
        <taxon>Colletotrichum spaethianum species complex</taxon>
    </lineage>
</organism>
<keyword evidence="2" id="KW-1185">Reference proteome</keyword>
<gene>
    <name evidence="1" type="ORF">CI238_13582</name>
</gene>
<dbReference type="Proteomes" id="UP000076584">
    <property type="component" value="Unassembled WGS sequence"/>
</dbReference>
<name>A0A161X2X9_COLIC</name>
<accession>A0A161X2X9</accession>
<reference evidence="1 2" key="1">
    <citation type="submission" date="2015-06" db="EMBL/GenBank/DDBJ databases">
        <title>Survival trade-offs in plant roots during colonization by closely related pathogenic and mutualistic fungi.</title>
        <authorList>
            <person name="Hacquard S."/>
            <person name="Kracher B."/>
            <person name="Hiruma K."/>
            <person name="Weinman A."/>
            <person name="Muench P."/>
            <person name="Garrido Oter R."/>
            <person name="Ver Loren van Themaat E."/>
            <person name="Dallerey J.-F."/>
            <person name="Damm U."/>
            <person name="Henrissat B."/>
            <person name="Lespinet O."/>
            <person name="Thon M."/>
            <person name="Kemen E."/>
            <person name="McHardy A.C."/>
            <person name="Schulze-Lefert P."/>
            <person name="O'Connell R.J."/>
        </authorList>
    </citation>
    <scope>NUCLEOTIDE SEQUENCE [LARGE SCALE GENOMIC DNA]</scope>
    <source>
        <strain evidence="1 2">MAFF 238704</strain>
    </source>
</reference>
<sequence>MDETGILEGKGSNVTWLEEVFIP</sequence>
<evidence type="ECO:0000313" key="1">
    <source>
        <dbReference type="EMBL" id="KZL88076.1"/>
    </source>
</evidence>
<comment type="caution">
    <text evidence="1">The sequence shown here is derived from an EMBL/GenBank/DDBJ whole genome shotgun (WGS) entry which is preliminary data.</text>
</comment>
<dbReference type="AlphaFoldDB" id="A0A161X2X9"/>
<protein>
    <submittedName>
        <fullName evidence="1">Uncharacterized protein</fullName>
    </submittedName>
</protein>
<evidence type="ECO:0000313" key="2">
    <source>
        <dbReference type="Proteomes" id="UP000076584"/>
    </source>
</evidence>